<dbReference type="AlphaFoldDB" id="A0AAJ4KVK8"/>
<feature type="signal peptide" evidence="4">
    <location>
        <begin position="1"/>
        <end position="20"/>
    </location>
</feature>
<reference evidence="6 7" key="1">
    <citation type="submission" date="2020-02" db="EMBL/GenBank/DDBJ databases">
        <title>Parallel evolution in the integration of a co-obligate aphid symbiosis.</title>
        <authorList>
            <person name="Monnin D."/>
            <person name="Jackson R."/>
            <person name="Kiers E.T."/>
            <person name="Bunker M."/>
            <person name="Ellers J."/>
            <person name="Henry L.M."/>
        </authorList>
    </citation>
    <scope>NUCLEOTIDE SEQUENCE [LARGE SCALE GENOMIC DNA]</scope>
    <source>
        <strain evidence="6">AURT-53B</strain>
    </source>
</reference>
<dbReference type="InterPro" id="IPR011990">
    <property type="entry name" value="TPR-like_helical_dom_sf"/>
</dbReference>
<dbReference type="NCBIfam" id="TIGR03302">
    <property type="entry name" value="OM_YfiO"/>
    <property type="match status" value="1"/>
</dbReference>
<dbReference type="Pfam" id="PF13525">
    <property type="entry name" value="YfiO"/>
    <property type="match status" value="1"/>
</dbReference>
<organism evidence="6 7">
    <name type="scientific">Buchnera aphidicola</name>
    <name type="common">Aphis urticata</name>
    <dbReference type="NCBI Taxonomy" id="2708353"/>
    <lineage>
        <taxon>Bacteria</taxon>
        <taxon>Pseudomonadati</taxon>
        <taxon>Pseudomonadota</taxon>
        <taxon>Gammaproteobacteria</taxon>
        <taxon>Enterobacterales</taxon>
        <taxon>Erwiniaceae</taxon>
        <taxon>Buchnera</taxon>
    </lineage>
</organism>
<dbReference type="Proteomes" id="UP000502374">
    <property type="component" value="Chromosome"/>
</dbReference>
<evidence type="ECO:0000256" key="2">
    <source>
        <dbReference type="ARBA" id="ARBA00023136"/>
    </source>
</evidence>
<keyword evidence="3 4" id="KW-0998">Cell outer membrane</keyword>
<dbReference type="HAMAP" id="MF_00922">
    <property type="entry name" value="OM_assembly_BamD"/>
    <property type="match status" value="1"/>
</dbReference>
<dbReference type="GO" id="GO:0009279">
    <property type="term" value="C:cell outer membrane"/>
    <property type="evidence" value="ECO:0007669"/>
    <property type="project" value="UniProtKB-SubCell"/>
</dbReference>
<dbReference type="Gene3D" id="1.25.40.10">
    <property type="entry name" value="Tetratricopeptide repeat domain"/>
    <property type="match status" value="1"/>
</dbReference>
<feature type="domain" description="Outer membrane lipoprotein BamD-like" evidence="5">
    <location>
        <begin position="32"/>
        <end position="235"/>
    </location>
</feature>
<dbReference type="GO" id="GO:0051205">
    <property type="term" value="P:protein insertion into membrane"/>
    <property type="evidence" value="ECO:0007669"/>
    <property type="project" value="UniProtKB-UniRule"/>
</dbReference>
<comment type="similarity">
    <text evidence="4">Belongs to the BamD family.</text>
</comment>
<sequence length="244" mass="29467" precursor="true">MILKKNILVMLILLFTYSSAYSQNTQQKIFIQEKIFYEYCRKELKENKFNSAILHLEKMKKKNISNFYSDKIQIHLIYAYYKVENFNMAQKNIDEFVKLYPQHPNIDYIFYLKSLIDISLDKNIFLKCLTIKSYKSDPIYAKKAFFQLKNFLYRYPKSIYIINVKQDLFTLKQRLANHDLKILKYYFNQKEYIAVINRGEEILQKYPEILCAREALNYMQESFIKLKIFNTAQKISKIISLNTM</sequence>
<dbReference type="InterPro" id="IPR017689">
    <property type="entry name" value="BamD"/>
</dbReference>
<keyword evidence="1 4" id="KW-0732">Signal</keyword>
<evidence type="ECO:0000313" key="6">
    <source>
        <dbReference type="EMBL" id="QIQ41419.1"/>
    </source>
</evidence>
<comment type="function">
    <text evidence="4">Part of the outer membrane protein assembly complex, which is involved in assembly and insertion of beta-barrel proteins into the outer membrane. Constitutes, with BamA, the core component of the assembly machinery.</text>
</comment>
<dbReference type="GO" id="GO:0043165">
    <property type="term" value="P:Gram-negative-bacterium-type cell outer membrane assembly"/>
    <property type="evidence" value="ECO:0007669"/>
    <property type="project" value="UniProtKB-UniRule"/>
</dbReference>
<comment type="subcellular location">
    <subcellularLocation>
        <location evidence="4">Cell outer membrane</location>
    </subcellularLocation>
</comment>
<comment type="subunit">
    <text evidence="4">Part of the Bam complex, which is composed of the outer membrane protein BamA, and four lipoproteins BamB, BamC, BamD and BamE.</text>
</comment>
<dbReference type="InterPro" id="IPR039565">
    <property type="entry name" value="BamD-like"/>
</dbReference>
<name>A0AAJ4KVK8_9GAMM</name>
<proteinExistence type="inferred from homology"/>
<evidence type="ECO:0000256" key="3">
    <source>
        <dbReference type="ARBA" id="ARBA00023237"/>
    </source>
</evidence>
<accession>A0AAJ4KVK8</accession>
<feature type="chain" id="PRO_5042300725" description="Outer membrane protein assembly factor BamD" evidence="4">
    <location>
        <begin position="21"/>
        <end position="244"/>
    </location>
</feature>
<evidence type="ECO:0000256" key="4">
    <source>
        <dbReference type="HAMAP-Rule" id="MF_00922"/>
    </source>
</evidence>
<evidence type="ECO:0000259" key="5">
    <source>
        <dbReference type="Pfam" id="PF13525"/>
    </source>
</evidence>
<gene>
    <name evidence="4" type="primary">bamD</name>
    <name evidence="6" type="ORF">G4B00_02015</name>
</gene>
<dbReference type="CDD" id="cd15830">
    <property type="entry name" value="BamD"/>
    <property type="match status" value="1"/>
</dbReference>
<protein>
    <recommendedName>
        <fullName evidence="4">Outer membrane protein assembly factor BamD</fullName>
    </recommendedName>
</protein>
<dbReference type="SUPFAM" id="SSF48452">
    <property type="entry name" value="TPR-like"/>
    <property type="match status" value="1"/>
</dbReference>
<evidence type="ECO:0000256" key="1">
    <source>
        <dbReference type="ARBA" id="ARBA00022729"/>
    </source>
</evidence>
<dbReference type="EMBL" id="CP048744">
    <property type="protein sequence ID" value="QIQ41419.1"/>
    <property type="molecule type" value="Genomic_DNA"/>
</dbReference>
<evidence type="ECO:0000313" key="7">
    <source>
        <dbReference type="Proteomes" id="UP000502374"/>
    </source>
</evidence>
<keyword evidence="2 4" id="KW-0472">Membrane</keyword>